<evidence type="ECO:0000313" key="10">
    <source>
        <dbReference type="Proteomes" id="UP000634647"/>
    </source>
</evidence>
<comment type="caution">
    <text evidence="7">The sequence shown here is derived from an EMBL/GenBank/DDBJ whole genome shotgun (WGS) entry which is preliminary data.</text>
</comment>
<gene>
    <name evidence="7" type="ORF">GCM10008024_08490</name>
    <name evidence="8" type="ORF">SAMN05444006_10227</name>
</gene>
<dbReference type="EMBL" id="FNOB01000002">
    <property type="protein sequence ID" value="SDW18865.1"/>
    <property type="molecule type" value="Genomic_DNA"/>
</dbReference>
<protein>
    <submittedName>
        <fullName evidence="7">YIP1 family protein</fullName>
    </submittedName>
    <submittedName>
        <fullName evidence="8">Yip1 domain-containing protein</fullName>
    </submittedName>
</protein>
<accession>A0AAN4UP59</accession>
<evidence type="ECO:0000256" key="4">
    <source>
        <dbReference type="ARBA" id="ARBA00023136"/>
    </source>
</evidence>
<feature type="domain" description="Yip1" evidence="6">
    <location>
        <begin position="15"/>
        <end position="183"/>
    </location>
</feature>
<evidence type="ECO:0000313" key="7">
    <source>
        <dbReference type="EMBL" id="GHD99769.1"/>
    </source>
</evidence>
<evidence type="ECO:0000313" key="8">
    <source>
        <dbReference type="EMBL" id="SDW18865.1"/>
    </source>
</evidence>
<organism evidence="7 10">
    <name type="scientific">Allgaiera indica</name>
    <dbReference type="NCBI Taxonomy" id="765699"/>
    <lineage>
        <taxon>Bacteria</taxon>
        <taxon>Pseudomonadati</taxon>
        <taxon>Pseudomonadota</taxon>
        <taxon>Alphaproteobacteria</taxon>
        <taxon>Rhodobacterales</taxon>
        <taxon>Paracoccaceae</taxon>
        <taxon>Allgaiera</taxon>
    </lineage>
</organism>
<dbReference type="Pfam" id="PF04893">
    <property type="entry name" value="Yip1"/>
    <property type="match status" value="1"/>
</dbReference>
<evidence type="ECO:0000256" key="3">
    <source>
        <dbReference type="ARBA" id="ARBA00022989"/>
    </source>
</evidence>
<dbReference type="Proteomes" id="UP000634647">
    <property type="component" value="Unassembled WGS sequence"/>
</dbReference>
<comment type="subcellular location">
    <subcellularLocation>
        <location evidence="1">Membrane</location>
        <topology evidence="1">Multi-pass membrane protein</topology>
    </subcellularLocation>
</comment>
<sequence length="197" mass="20965">MSLTFSDFWVLLRDSVLRPRAVMRRFLDAPVSPGWLWQALILLAIVAGMLAWGEFVTGPRGSLPFDPAQLPGPAVMAAMQFGLLAVLVPVTHLAGRLFGGQGTPIGALKLVVWWQALTMVLQTAELLLILAFPFLGLLAVIATFAAIFWTLSNGVAELHGFRSLGLVLLGIIGTGVVLILFASFILSAFGVAPMGAV</sequence>
<feature type="transmembrane region" description="Helical" evidence="5">
    <location>
        <begin position="73"/>
        <end position="94"/>
    </location>
</feature>
<name>A0AAN4UP59_9RHOB</name>
<dbReference type="RefSeq" id="WP_035840104.1">
    <property type="nucleotide sequence ID" value="NZ_BNAB01000002.1"/>
</dbReference>
<dbReference type="InterPro" id="IPR006977">
    <property type="entry name" value="Yip1_dom"/>
</dbReference>
<feature type="transmembrane region" description="Helical" evidence="5">
    <location>
        <begin position="163"/>
        <end position="192"/>
    </location>
</feature>
<dbReference type="EMBL" id="BNAB01000002">
    <property type="protein sequence ID" value="GHD99769.1"/>
    <property type="molecule type" value="Genomic_DNA"/>
</dbReference>
<evidence type="ECO:0000256" key="2">
    <source>
        <dbReference type="ARBA" id="ARBA00022692"/>
    </source>
</evidence>
<dbReference type="AlphaFoldDB" id="A0AAN4UP59"/>
<keyword evidence="3 5" id="KW-1133">Transmembrane helix</keyword>
<reference evidence="7" key="3">
    <citation type="submission" date="2023-06" db="EMBL/GenBank/DDBJ databases">
        <authorList>
            <person name="Sun Q."/>
            <person name="Zhou Y."/>
        </authorList>
    </citation>
    <scope>NUCLEOTIDE SEQUENCE</scope>
    <source>
        <strain evidence="7">CGMCC 1.10859</strain>
    </source>
</reference>
<feature type="transmembrane region" description="Helical" evidence="5">
    <location>
        <begin position="130"/>
        <end position="151"/>
    </location>
</feature>
<feature type="transmembrane region" description="Helical" evidence="5">
    <location>
        <begin position="106"/>
        <end position="124"/>
    </location>
</feature>
<dbReference type="GO" id="GO:0016020">
    <property type="term" value="C:membrane"/>
    <property type="evidence" value="ECO:0007669"/>
    <property type="project" value="UniProtKB-SubCell"/>
</dbReference>
<reference evidence="7" key="1">
    <citation type="journal article" date="2014" name="Int. J. Syst. Evol. Microbiol.">
        <title>Complete genome sequence of Corynebacterium casei LMG S-19264T (=DSM 44701T), isolated from a smear-ripened cheese.</title>
        <authorList>
            <consortium name="US DOE Joint Genome Institute (JGI-PGF)"/>
            <person name="Walter F."/>
            <person name="Albersmeier A."/>
            <person name="Kalinowski J."/>
            <person name="Ruckert C."/>
        </authorList>
    </citation>
    <scope>NUCLEOTIDE SEQUENCE</scope>
    <source>
        <strain evidence="7">CGMCC 1.10859</strain>
    </source>
</reference>
<reference evidence="8 9" key="2">
    <citation type="submission" date="2016-10" db="EMBL/GenBank/DDBJ databases">
        <authorList>
            <person name="Varghese N."/>
            <person name="Submissions S."/>
        </authorList>
    </citation>
    <scope>NUCLEOTIDE SEQUENCE [LARGE SCALE GENOMIC DNA]</scope>
    <source>
        <strain evidence="8 9">DSM 24802</strain>
    </source>
</reference>
<dbReference type="Proteomes" id="UP000199541">
    <property type="component" value="Unassembled WGS sequence"/>
</dbReference>
<feature type="transmembrane region" description="Helical" evidence="5">
    <location>
        <begin position="34"/>
        <end position="53"/>
    </location>
</feature>
<proteinExistence type="predicted"/>
<keyword evidence="9" id="KW-1185">Reference proteome</keyword>
<keyword evidence="2 5" id="KW-0812">Transmembrane</keyword>
<evidence type="ECO:0000259" key="6">
    <source>
        <dbReference type="Pfam" id="PF04893"/>
    </source>
</evidence>
<evidence type="ECO:0000313" key="9">
    <source>
        <dbReference type="Proteomes" id="UP000199541"/>
    </source>
</evidence>
<evidence type="ECO:0000256" key="1">
    <source>
        <dbReference type="ARBA" id="ARBA00004141"/>
    </source>
</evidence>
<keyword evidence="4 5" id="KW-0472">Membrane</keyword>
<evidence type="ECO:0000256" key="5">
    <source>
        <dbReference type="SAM" id="Phobius"/>
    </source>
</evidence>